<dbReference type="Gene3D" id="1.10.260.40">
    <property type="entry name" value="lambda repressor-like DNA-binding domains"/>
    <property type="match status" value="1"/>
</dbReference>
<evidence type="ECO:0000313" key="2">
    <source>
        <dbReference type="EMBL" id="RCK60184.1"/>
    </source>
</evidence>
<dbReference type="InterPro" id="IPR010982">
    <property type="entry name" value="Lambda_DNA-bd_dom_sf"/>
</dbReference>
<dbReference type="EMBL" id="QORO01000002">
    <property type="protein sequence ID" value="RCK60184.1"/>
    <property type="molecule type" value="Genomic_DNA"/>
</dbReference>
<dbReference type="CDD" id="cd00093">
    <property type="entry name" value="HTH_XRE"/>
    <property type="match status" value="1"/>
</dbReference>
<protein>
    <submittedName>
        <fullName evidence="2">XRE family transcriptional regulator</fullName>
    </submittedName>
</protein>
<name>A0A367Y2U4_9MICO</name>
<comment type="caution">
    <text evidence="2">The sequence shown here is derived from an EMBL/GenBank/DDBJ whole genome shotgun (WGS) entry which is preliminary data.</text>
</comment>
<dbReference type="SUPFAM" id="SSF47413">
    <property type="entry name" value="lambda repressor-like DNA-binding domains"/>
    <property type="match status" value="1"/>
</dbReference>
<dbReference type="PROSITE" id="PS50943">
    <property type="entry name" value="HTH_CROC1"/>
    <property type="match status" value="1"/>
</dbReference>
<dbReference type="InterPro" id="IPR001387">
    <property type="entry name" value="Cro/C1-type_HTH"/>
</dbReference>
<dbReference type="GO" id="GO:0003677">
    <property type="term" value="F:DNA binding"/>
    <property type="evidence" value="ECO:0007669"/>
    <property type="project" value="InterPro"/>
</dbReference>
<reference evidence="2 3" key="1">
    <citation type="submission" date="2018-07" db="EMBL/GenBank/DDBJ databases">
        <title>Microbacterium endoborsara sp. nov., a novel actinobacterium isolated from Borszczowia aralocaspica.</title>
        <authorList>
            <person name="An D."/>
        </authorList>
    </citation>
    <scope>NUCLEOTIDE SEQUENCE [LARGE SCALE GENOMIC DNA]</scope>
    <source>
        <strain evidence="2 3">C1.15228</strain>
    </source>
</reference>
<gene>
    <name evidence="2" type="ORF">DTO57_08680</name>
</gene>
<feature type="domain" description="HTH cro/C1-type" evidence="1">
    <location>
        <begin position="62"/>
        <end position="116"/>
    </location>
</feature>
<dbReference type="Pfam" id="PF01381">
    <property type="entry name" value="HTH_3"/>
    <property type="match status" value="1"/>
</dbReference>
<dbReference type="SMART" id="SM00530">
    <property type="entry name" value="HTH_XRE"/>
    <property type="match status" value="1"/>
</dbReference>
<proteinExistence type="predicted"/>
<accession>A0A367Y2U4</accession>
<dbReference type="OrthoDB" id="5072883at2"/>
<dbReference type="Proteomes" id="UP000253508">
    <property type="component" value="Unassembled WGS sequence"/>
</dbReference>
<organism evidence="2 3">
    <name type="scientific">Microbacterium sorbitolivorans</name>
    <dbReference type="NCBI Taxonomy" id="1867410"/>
    <lineage>
        <taxon>Bacteria</taxon>
        <taxon>Bacillati</taxon>
        <taxon>Actinomycetota</taxon>
        <taxon>Actinomycetes</taxon>
        <taxon>Micrococcales</taxon>
        <taxon>Microbacteriaceae</taxon>
        <taxon>Microbacterium</taxon>
    </lineage>
</organism>
<evidence type="ECO:0000313" key="3">
    <source>
        <dbReference type="Proteomes" id="UP000253508"/>
    </source>
</evidence>
<sequence length="178" mass="18734">MHIDVQVTFRVAPQGASWPMFYLQHIGTVVHFSNNTTMCHFSNKIGVADVKLQTPSDLARLVKNARVQRDLTQQDVAGAVGITRQSLARLERGDGGTSFNTVLLILDYLGIRLDALTERRTNVPAAAATGSAAEAAADALAKRIASRGLSGHLTIPGSVVVPPGATEVGPPANARGGE</sequence>
<keyword evidence="3" id="KW-1185">Reference proteome</keyword>
<evidence type="ECO:0000259" key="1">
    <source>
        <dbReference type="PROSITE" id="PS50943"/>
    </source>
</evidence>
<dbReference type="AlphaFoldDB" id="A0A367Y2U4"/>